<sequence length="89" mass="9525">MRPRDYGLLQAAPGDGRDGSLAGRGGGRQADDGHDVGEHDGRLGVLDQGRRGADAAKEHIFENGEESTFIPGGQRREATRASEQLIRQT</sequence>
<gene>
    <name evidence="1" type="ORF">NLG97_g9658</name>
</gene>
<dbReference type="Proteomes" id="UP001148737">
    <property type="component" value="Unassembled WGS sequence"/>
</dbReference>
<evidence type="ECO:0000313" key="1">
    <source>
        <dbReference type="EMBL" id="KAJ3474866.1"/>
    </source>
</evidence>
<reference evidence="1" key="1">
    <citation type="submission" date="2022-07" db="EMBL/GenBank/DDBJ databases">
        <title>Genome Sequence of Lecanicillium saksenae.</title>
        <authorList>
            <person name="Buettner E."/>
        </authorList>
    </citation>
    <scope>NUCLEOTIDE SEQUENCE</scope>
    <source>
        <strain evidence="1">VT-O1</strain>
    </source>
</reference>
<accession>A0ACC1QFD7</accession>
<name>A0ACC1QFD7_9HYPO</name>
<evidence type="ECO:0000313" key="2">
    <source>
        <dbReference type="Proteomes" id="UP001148737"/>
    </source>
</evidence>
<proteinExistence type="predicted"/>
<comment type="caution">
    <text evidence="1">The sequence shown here is derived from an EMBL/GenBank/DDBJ whole genome shotgun (WGS) entry which is preliminary data.</text>
</comment>
<keyword evidence="2" id="KW-1185">Reference proteome</keyword>
<organism evidence="1 2">
    <name type="scientific">Lecanicillium saksenae</name>
    <dbReference type="NCBI Taxonomy" id="468837"/>
    <lineage>
        <taxon>Eukaryota</taxon>
        <taxon>Fungi</taxon>
        <taxon>Dikarya</taxon>
        <taxon>Ascomycota</taxon>
        <taxon>Pezizomycotina</taxon>
        <taxon>Sordariomycetes</taxon>
        <taxon>Hypocreomycetidae</taxon>
        <taxon>Hypocreales</taxon>
        <taxon>Cordycipitaceae</taxon>
        <taxon>Lecanicillium</taxon>
    </lineage>
</organism>
<protein>
    <submittedName>
        <fullName evidence="1">Uncharacterized protein</fullName>
    </submittedName>
</protein>
<dbReference type="EMBL" id="JANAKD010002084">
    <property type="protein sequence ID" value="KAJ3474866.1"/>
    <property type="molecule type" value="Genomic_DNA"/>
</dbReference>